<organism evidence="2 3">
    <name type="scientific">Saprolegnia parasitica (strain CBS 223.65)</name>
    <dbReference type="NCBI Taxonomy" id="695850"/>
    <lineage>
        <taxon>Eukaryota</taxon>
        <taxon>Sar</taxon>
        <taxon>Stramenopiles</taxon>
        <taxon>Oomycota</taxon>
        <taxon>Saprolegniomycetes</taxon>
        <taxon>Saprolegniales</taxon>
        <taxon>Saprolegniaceae</taxon>
        <taxon>Saprolegnia</taxon>
    </lineage>
</organism>
<protein>
    <submittedName>
        <fullName evidence="2">Uncharacterized protein</fullName>
    </submittedName>
</protein>
<accession>A0A067CGF4</accession>
<keyword evidence="3" id="KW-1185">Reference proteome</keyword>
<dbReference type="SUPFAM" id="SSF52047">
    <property type="entry name" value="RNI-like"/>
    <property type="match status" value="1"/>
</dbReference>
<dbReference type="RefSeq" id="XP_012203462.1">
    <property type="nucleotide sequence ID" value="XM_012348072.1"/>
</dbReference>
<feature type="transmembrane region" description="Helical" evidence="1">
    <location>
        <begin position="12"/>
        <end position="32"/>
    </location>
</feature>
<gene>
    <name evidence="2" type="ORF">SPRG_08843</name>
</gene>
<keyword evidence="1" id="KW-1133">Transmembrane helix</keyword>
<dbReference type="Proteomes" id="UP000030745">
    <property type="component" value="Unassembled WGS sequence"/>
</dbReference>
<dbReference type="InterPro" id="IPR032675">
    <property type="entry name" value="LRR_dom_sf"/>
</dbReference>
<name>A0A067CGF4_SAPPC</name>
<evidence type="ECO:0000313" key="2">
    <source>
        <dbReference type="EMBL" id="KDO25902.1"/>
    </source>
</evidence>
<reference evidence="2 3" key="1">
    <citation type="journal article" date="2013" name="PLoS Genet.">
        <title>Distinctive expansion of potential virulence genes in the genome of the oomycete fish pathogen Saprolegnia parasitica.</title>
        <authorList>
            <person name="Jiang R.H."/>
            <person name="de Bruijn I."/>
            <person name="Haas B.J."/>
            <person name="Belmonte R."/>
            <person name="Lobach L."/>
            <person name="Christie J."/>
            <person name="van den Ackerveken G."/>
            <person name="Bottin A."/>
            <person name="Bulone V."/>
            <person name="Diaz-Moreno S.M."/>
            <person name="Dumas B."/>
            <person name="Fan L."/>
            <person name="Gaulin E."/>
            <person name="Govers F."/>
            <person name="Grenville-Briggs L.J."/>
            <person name="Horner N.R."/>
            <person name="Levin J.Z."/>
            <person name="Mammella M."/>
            <person name="Meijer H.J."/>
            <person name="Morris P."/>
            <person name="Nusbaum C."/>
            <person name="Oome S."/>
            <person name="Phillips A.J."/>
            <person name="van Rooyen D."/>
            <person name="Rzeszutek E."/>
            <person name="Saraiva M."/>
            <person name="Secombes C.J."/>
            <person name="Seidl M.F."/>
            <person name="Snel B."/>
            <person name="Stassen J.H."/>
            <person name="Sykes S."/>
            <person name="Tripathy S."/>
            <person name="van den Berg H."/>
            <person name="Vega-Arreguin J.C."/>
            <person name="Wawra S."/>
            <person name="Young S.K."/>
            <person name="Zeng Q."/>
            <person name="Dieguez-Uribeondo J."/>
            <person name="Russ C."/>
            <person name="Tyler B.M."/>
            <person name="van West P."/>
        </authorList>
    </citation>
    <scope>NUCLEOTIDE SEQUENCE [LARGE SCALE GENOMIC DNA]</scope>
    <source>
        <strain evidence="2 3">CBS 223.65</strain>
    </source>
</reference>
<dbReference type="OrthoDB" id="10404262at2759"/>
<dbReference type="VEuPathDB" id="FungiDB:SPRG_08843"/>
<evidence type="ECO:0000256" key="1">
    <source>
        <dbReference type="SAM" id="Phobius"/>
    </source>
</evidence>
<dbReference type="EMBL" id="KK583228">
    <property type="protein sequence ID" value="KDO25902.1"/>
    <property type="molecule type" value="Genomic_DNA"/>
</dbReference>
<keyword evidence="1" id="KW-0472">Membrane</keyword>
<dbReference type="AlphaFoldDB" id="A0A067CGF4"/>
<dbReference type="Gene3D" id="3.80.10.10">
    <property type="entry name" value="Ribonuclease Inhibitor"/>
    <property type="match status" value="1"/>
</dbReference>
<proteinExistence type="predicted"/>
<sequence>MAVMHSTWLQPTVAYGIACFAGFCVSDAIALLDALPPTMRCDVLSIVYARIQATDDPSKLFRVVAINSAVVDTTIQLQLVQPTMPWPVTVVVDWIPRWVGSAMLAFWPCAVTSLEISLPPSLVKTDEILAGITEDENTGFNCMWLASSPVQSLTLNEIDFGQRAAITLARIISHSTTLKSLVLYDTPASWRHHSQLTPALSDASTPPLPPQLTPHALHLTSLSITEVAAWGTKIAASQLSTLTLELSIPRDLTAIVCNALALPTMENLSLRCVVLTGTNASGLRRFQFIGCSLFGQTLATVVEIIQTSEVLEDIEFKKYNSIPPSCVAAIAAALPAWTTHEFVHVLPCVRNSSRFALRLRDTKLATRDKKHLVAALSDVPYGTSDAEEQDVAAYAQHVGVLMVDATTFYAPLAQLVSKKRQT</sequence>
<dbReference type="KEGG" id="spar:SPRG_08843"/>
<keyword evidence="1" id="KW-0812">Transmembrane</keyword>
<dbReference type="GeneID" id="24131048"/>
<dbReference type="OMA" id="CMWLASS"/>
<evidence type="ECO:0000313" key="3">
    <source>
        <dbReference type="Proteomes" id="UP000030745"/>
    </source>
</evidence>